<keyword evidence="2" id="KW-1185">Reference proteome</keyword>
<evidence type="ECO:0000313" key="1">
    <source>
        <dbReference type="EMBL" id="CAG8613794.1"/>
    </source>
</evidence>
<sequence length="74" mass="8399">MRLLPDVVVEILVSDNNKRKSLLLSATYLQDHFSYFAQSTSPPKIFKDFICKNALQILQISKGKGKDGCLFEHV</sequence>
<accession>A0ABN7UJQ1</accession>
<evidence type="ECO:0000313" key="2">
    <source>
        <dbReference type="Proteomes" id="UP000789901"/>
    </source>
</evidence>
<name>A0ABN7UJQ1_GIGMA</name>
<dbReference type="EMBL" id="CAJVQB010003641">
    <property type="protein sequence ID" value="CAG8613794.1"/>
    <property type="molecule type" value="Genomic_DNA"/>
</dbReference>
<comment type="caution">
    <text evidence="1">The sequence shown here is derived from an EMBL/GenBank/DDBJ whole genome shotgun (WGS) entry which is preliminary data.</text>
</comment>
<organism evidence="1 2">
    <name type="scientific">Gigaspora margarita</name>
    <dbReference type="NCBI Taxonomy" id="4874"/>
    <lineage>
        <taxon>Eukaryota</taxon>
        <taxon>Fungi</taxon>
        <taxon>Fungi incertae sedis</taxon>
        <taxon>Mucoromycota</taxon>
        <taxon>Glomeromycotina</taxon>
        <taxon>Glomeromycetes</taxon>
        <taxon>Diversisporales</taxon>
        <taxon>Gigasporaceae</taxon>
        <taxon>Gigaspora</taxon>
    </lineage>
</organism>
<reference evidence="1 2" key="1">
    <citation type="submission" date="2021-06" db="EMBL/GenBank/DDBJ databases">
        <authorList>
            <person name="Kallberg Y."/>
            <person name="Tangrot J."/>
            <person name="Rosling A."/>
        </authorList>
    </citation>
    <scope>NUCLEOTIDE SEQUENCE [LARGE SCALE GENOMIC DNA]</scope>
    <source>
        <strain evidence="1 2">120-4 pot B 10/14</strain>
    </source>
</reference>
<protein>
    <submittedName>
        <fullName evidence="1">33858_t:CDS:1</fullName>
    </submittedName>
</protein>
<gene>
    <name evidence="1" type="ORF">GMARGA_LOCUS7491</name>
</gene>
<proteinExistence type="predicted"/>
<dbReference type="Proteomes" id="UP000789901">
    <property type="component" value="Unassembled WGS sequence"/>
</dbReference>